<organism evidence="6 7">
    <name type="scientific">Shiella aurantiaca</name>
    <dbReference type="NCBI Taxonomy" id="3058365"/>
    <lineage>
        <taxon>Bacteria</taxon>
        <taxon>Pseudomonadati</taxon>
        <taxon>Bacteroidota</taxon>
        <taxon>Cytophagia</taxon>
        <taxon>Cytophagales</taxon>
        <taxon>Shiellaceae</taxon>
        <taxon>Shiella</taxon>
    </lineage>
</organism>
<feature type="transmembrane region" description="Helical" evidence="4">
    <location>
        <begin position="294"/>
        <end position="312"/>
    </location>
</feature>
<evidence type="ECO:0000256" key="2">
    <source>
        <dbReference type="ARBA" id="ARBA00022676"/>
    </source>
</evidence>
<evidence type="ECO:0000256" key="3">
    <source>
        <dbReference type="ARBA" id="ARBA00022679"/>
    </source>
</evidence>
<evidence type="ECO:0000256" key="1">
    <source>
        <dbReference type="ARBA" id="ARBA00006739"/>
    </source>
</evidence>
<dbReference type="GO" id="GO:0016757">
    <property type="term" value="F:glycosyltransferase activity"/>
    <property type="evidence" value="ECO:0007669"/>
    <property type="project" value="UniProtKB-KW"/>
</dbReference>
<proteinExistence type="inferred from homology"/>
<keyword evidence="4" id="KW-1133">Transmembrane helix</keyword>
<evidence type="ECO:0000313" key="6">
    <source>
        <dbReference type="EMBL" id="MDN4164628.1"/>
    </source>
</evidence>
<accession>A0ABT8F2U8</accession>
<dbReference type="RefSeq" id="WP_320003155.1">
    <property type="nucleotide sequence ID" value="NZ_JAUHJS010000002.1"/>
</dbReference>
<feature type="transmembrane region" description="Helical" evidence="4">
    <location>
        <begin position="248"/>
        <end position="273"/>
    </location>
</feature>
<dbReference type="InterPro" id="IPR001173">
    <property type="entry name" value="Glyco_trans_2-like"/>
</dbReference>
<sequence length="319" mass="36515">MNVSFIIIGLNEGERLRACIRSVHSFARNSEHIKAFEVIYVDSQSVDDSLQIASQEGATGLLLKGQCNAARARNYGAKQAKGDILFFIDGDMELNEKAANFIFKSPGVLLNPIMNGKRIDLFYNNEGDFLYDNESSILNASKGDEFSITTGGLFIIDSWLWEKVGGMDNRLMCFEDNDLAYRIFKNTGLRVLKKDVVLARHHTVAYTDSLRFKKIVFGKYFYFKGVLYRKHFDSLTILLRLLRSDLSLVILLVSILFSFLFLSIYPLFFYFVAQAIKLVFIKKTSERVGYIKRFFYSVLIDLKILGGISFFYPKENNVD</sequence>
<dbReference type="Proteomes" id="UP001168552">
    <property type="component" value="Unassembled WGS sequence"/>
</dbReference>
<evidence type="ECO:0000313" key="7">
    <source>
        <dbReference type="Proteomes" id="UP001168552"/>
    </source>
</evidence>
<name>A0ABT8F2U8_9BACT</name>
<dbReference type="PANTHER" id="PTHR43630">
    <property type="entry name" value="POLY-BETA-1,6-N-ACETYL-D-GLUCOSAMINE SYNTHASE"/>
    <property type="match status" value="1"/>
</dbReference>
<protein>
    <submittedName>
        <fullName evidence="6">Glycosyltransferase</fullName>
        <ecNumber evidence="6">2.4.-.-</ecNumber>
    </submittedName>
</protein>
<dbReference type="Gene3D" id="3.90.550.10">
    <property type="entry name" value="Spore Coat Polysaccharide Biosynthesis Protein SpsA, Chain A"/>
    <property type="match status" value="1"/>
</dbReference>
<keyword evidence="2 6" id="KW-0328">Glycosyltransferase</keyword>
<dbReference type="PANTHER" id="PTHR43630:SF1">
    <property type="entry name" value="POLY-BETA-1,6-N-ACETYL-D-GLUCOSAMINE SYNTHASE"/>
    <property type="match status" value="1"/>
</dbReference>
<dbReference type="InterPro" id="IPR029044">
    <property type="entry name" value="Nucleotide-diphossugar_trans"/>
</dbReference>
<dbReference type="SUPFAM" id="SSF53448">
    <property type="entry name" value="Nucleotide-diphospho-sugar transferases"/>
    <property type="match status" value="1"/>
</dbReference>
<dbReference type="Pfam" id="PF00535">
    <property type="entry name" value="Glycos_transf_2"/>
    <property type="match status" value="1"/>
</dbReference>
<keyword evidence="7" id="KW-1185">Reference proteome</keyword>
<evidence type="ECO:0000256" key="4">
    <source>
        <dbReference type="SAM" id="Phobius"/>
    </source>
</evidence>
<gene>
    <name evidence="6" type="ORF">QWY31_03890</name>
</gene>
<keyword evidence="3 6" id="KW-0808">Transferase</keyword>
<keyword evidence="4" id="KW-0472">Membrane</keyword>
<dbReference type="EC" id="2.4.-.-" evidence="6"/>
<evidence type="ECO:0000259" key="5">
    <source>
        <dbReference type="Pfam" id="PF00535"/>
    </source>
</evidence>
<feature type="domain" description="Glycosyltransferase 2-like" evidence="5">
    <location>
        <begin position="4"/>
        <end position="97"/>
    </location>
</feature>
<comment type="caution">
    <text evidence="6">The sequence shown here is derived from an EMBL/GenBank/DDBJ whole genome shotgun (WGS) entry which is preliminary data.</text>
</comment>
<dbReference type="EMBL" id="JAUHJS010000002">
    <property type="protein sequence ID" value="MDN4164628.1"/>
    <property type="molecule type" value="Genomic_DNA"/>
</dbReference>
<reference evidence="6" key="1">
    <citation type="submission" date="2023-06" db="EMBL/GenBank/DDBJ databases">
        <title>Cytophagales bacterium Strain LB-30, isolated from soil.</title>
        <authorList>
            <person name="Liu B."/>
        </authorList>
    </citation>
    <scope>NUCLEOTIDE SEQUENCE</scope>
    <source>
        <strain evidence="6">LB-30</strain>
    </source>
</reference>
<keyword evidence="4" id="KW-0812">Transmembrane</keyword>
<comment type="similarity">
    <text evidence="1">Belongs to the glycosyltransferase 2 family.</text>
</comment>